<dbReference type="SMART" id="SM01040">
    <property type="entry name" value="Bro-N"/>
    <property type="match status" value="1"/>
</dbReference>
<dbReference type="eggNOG" id="COG3617">
    <property type="taxonomic scope" value="Bacteria"/>
</dbReference>
<dbReference type="InterPro" id="IPR018877">
    <property type="entry name" value="Phage_P22_Orf201_C"/>
</dbReference>
<evidence type="ECO:0000313" key="2">
    <source>
        <dbReference type="EMBL" id="CAJ48917.1"/>
    </source>
</evidence>
<name>Q2L2X2_BORA1</name>
<protein>
    <submittedName>
        <fullName evidence="2">Phage protein</fullName>
    </submittedName>
</protein>
<keyword evidence="3" id="KW-1185">Reference proteome</keyword>
<dbReference type="Proteomes" id="UP000001977">
    <property type="component" value="Chromosome"/>
</dbReference>
<accession>Q2L2X2</accession>
<organism evidence="2 3">
    <name type="scientific">Bordetella avium (strain 197N)</name>
    <dbReference type="NCBI Taxonomy" id="360910"/>
    <lineage>
        <taxon>Bacteria</taxon>
        <taxon>Pseudomonadati</taxon>
        <taxon>Pseudomonadota</taxon>
        <taxon>Betaproteobacteria</taxon>
        <taxon>Burkholderiales</taxon>
        <taxon>Alcaligenaceae</taxon>
        <taxon>Bordetella</taxon>
    </lineage>
</organism>
<dbReference type="Pfam" id="PF10549">
    <property type="entry name" value="ORF11CD3"/>
    <property type="match status" value="1"/>
</dbReference>
<dbReference type="AlphaFoldDB" id="Q2L2X2"/>
<sequence>MMKELMFQNQSIRLIEKDGKQWASAADIARALGYANTDKVARIYDRHKAEFSDSMTCLAMVQDLDPQSGCPGQFRTGRVFSLRGAHLVGMFARTGNAQAFRRWVLDVLEQHQAAPSLIQEWFEAKAAVDAQDRFASLCGRGLSEHRRNRPPLMQRLSTIAERMQPQLRFQ</sequence>
<evidence type="ECO:0000313" key="3">
    <source>
        <dbReference type="Proteomes" id="UP000001977"/>
    </source>
</evidence>
<dbReference type="KEGG" id="bav:BAV1311"/>
<feature type="domain" description="Bro-N" evidence="1">
    <location>
        <begin position="1"/>
        <end position="115"/>
    </location>
</feature>
<gene>
    <name evidence="2" type="ordered locus">BAV1311</name>
</gene>
<dbReference type="PROSITE" id="PS51750">
    <property type="entry name" value="BRO_N"/>
    <property type="match status" value="1"/>
</dbReference>
<dbReference type="Pfam" id="PF02498">
    <property type="entry name" value="Bro-N"/>
    <property type="match status" value="1"/>
</dbReference>
<dbReference type="InterPro" id="IPR003497">
    <property type="entry name" value="BRO_N_domain"/>
</dbReference>
<proteinExistence type="predicted"/>
<dbReference type="STRING" id="360910.BAV1311"/>
<dbReference type="EMBL" id="AM167904">
    <property type="protein sequence ID" value="CAJ48917.1"/>
    <property type="molecule type" value="Genomic_DNA"/>
</dbReference>
<evidence type="ECO:0000259" key="1">
    <source>
        <dbReference type="PROSITE" id="PS51750"/>
    </source>
</evidence>
<reference evidence="2 3" key="1">
    <citation type="journal article" date="2006" name="J. Bacteriol.">
        <title>Comparison of the genome sequence of the poultry pathogen Bordetella avium with those of B. bronchiseptica, B. pertussis, and B. parapertussis reveals extensive diversity in surface structures associated with host interaction.</title>
        <authorList>
            <person name="Sebaihia M."/>
            <person name="Preston A."/>
            <person name="Maskell D.J."/>
            <person name="Kuzmiak H."/>
            <person name="Connell T.D."/>
            <person name="King N.D."/>
            <person name="Orndorff P.E."/>
            <person name="Miyamoto D.M."/>
            <person name="Thomson N.R."/>
            <person name="Harris D."/>
            <person name="Goble A."/>
            <person name="Lord A."/>
            <person name="Murphy L."/>
            <person name="Quail M.A."/>
            <person name="Rutter S."/>
            <person name="Squares R."/>
            <person name="Squares S."/>
            <person name="Woodward J."/>
            <person name="Parkhill J."/>
            <person name="Temple L.M."/>
        </authorList>
    </citation>
    <scope>NUCLEOTIDE SEQUENCE [LARGE SCALE GENOMIC DNA]</scope>
    <source>
        <strain evidence="2 3">197N</strain>
    </source>
</reference>
<dbReference type="HOGENOM" id="CLU_102895_0_0_4"/>